<name>A0A6N7EJX7_9MICO</name>
<accession>A0A6N7EJX7</accession>
<evidence type="ECO:0000313" key="2">
    <source>
        <dbReference type="Proteomes" id="UP000437709"/>
    </source>
</evidence>
<dbReference type="Gene3D" id="3.40.1190.20">
    <property type="match status" value="1"/>
</dbReference>
<dbReference type="InterPro" id="IPR029056">
    <property type="entry name" value="Ribokinase-like"/>
</dbReference>
<dbReference type="AlphaFoldDB" id="A0A6N7EJX7"/>
<proteinExistence type="predicted"/>
<evidence type="ECO:0000313" key="1">
    <source>
        <dbReference type="EMBL" id="MPV35594.1"/>
    </source>
</evidence>
<comment type="caution">
    <text evidence="1">The sequence shown here is derived from an EMBL/GenBank/DDBJ whole genome shotgun (WGS) entry which is preliminary data.</text>
</comment>
<keyword evidence="1" id="KW-0418">Kinase</keyword>
<reference evidence="1 2" key="1">
    <citation type="submission" date="2019-10" db="EMBL/GenBank/DDBJ databases">
        <title>Georgenia wutianyii sp. nov. and Georgenia yuyongxinii sp. nov. isolated from plateau pika (Ochotona curzoniae) in the Qinghai-Tibet plateau of China.</title>
        <authorList>
            <person name="Tian Z."/>
        </authorList>
    </citation>
    <scope>NUCLEOTIDE SEQUENCE [LARGE SCALE GENOMIC DNA]</scope>
    <source>
        <strain evidence="1 2">JCM 19765</strain>
    </source>
</reference>
<protein>
    <submittedName>
        <fullName evidence="1">Ribokinase</fullName>
    </submittedName>
</protein>
<dbReference type="SUPFAM" id="SSF53613">
    <property type="entry name" value="Ribokinase-like"/>
    <property type="match status" value="1"/>
</dbReference>
<gene>
    <name evidence="1" type="ORF">GB881_00775</name>
</gene>
<organism evidence="1 2">
    <name type="scientific">Georgenia subflava</name>
    <dbReference type="NCBI Taxonomy" id="1622177"/>
    <lineage>
        <taxon>Bacteria</taxon>
        <taxon>Bacillati</taxon>
        <taxon>Actinomycetota</taxon>
        <taxon>Actinomycetes</taxon>
        <taxon>Micrococcales</taxon>
        <taxon>Bogoriellaceae</taxon>
        <taxon>Georgenia</taxon>
    </lineage>
</organism>
<sequence>LAAALAGGAGLADAARLASAAAALAVTKPGAQAAVPTAEETADLAKEPA</sequence>
<keyword evidence="1" id="KW-0808">Transferase</keyword>
<dbReference type="Proteomes" id="UP000437709">
    <property type="component" value="Unassembled WGS sequence"/>
</dbReference>
<dbReference type="GO" id="GO:0016301">
    <property type="term" value="F:kinase activity"/>
    <property type="evidence" value="ECO:0007669"/>
    <property type="project" value="UniProtKB-KW"/>
</dbReference>
<dbReference type="EMBL" id="WHPC01000002">
    <property type="protein sequence ID" value="MPV35594.1"/>
    <property type="molecule type" value="Genomic_DNA"/>
</dbReference>
<keyword evidence="2" id="KW-1185">Reference proteome</keyword>
<feature type="non-terminal residue" evidence="1">
    <location>
        <position position="1"/>
    </location>
</feature>